<dbReference type="AlphaFoldDB" id="A0A417YRU6"/>
<evidence type="ECO:0000313" key="2">
    <source>
        <dbReference type="EMBL" id="RHW38011.1"/>
    </source>
</evidence>
<keyword evidence="1" id="KW-0472">Membrane</keyword>
<sequence length="66" mass="7712">MGKILKFFYLALGVYCMVSFAVLLVQHEYQQMVLSFFLALFNFGLYSLFRKEGSVPQLRLIRGGRR</sequence>
<name>A0A417YRU6_9BACI</name>
<proteinExistence type="predicted"/>
<comment type="caution">
    <text evidence="2">The sequence shown here is derived from an EMBL/GenBank/DDBJ whole genome shotgun (WGS) entry which is preliminary data.</text>
</comment>
<protein>
    <submittedName>
        <fullName evidence="2">Uncharacterized protein</fullName>
    </submittedName>
</protein>
<gene>
    <name evidence="2" type="ORF">D1B31_14610</name>
</gene>
<organism evidence="2 3">
    <name type="scientific">Neobacillus notoginsengisoli</name>
    <dbReference type="NCBI Taxonomy" id="1578198"/>
    <lineage>
        <taxon>Bacteria</taxon>
        <taxon>Bacillati</taxon>
        <taxon>Bacillota</taxon>
        <taxon>Bacilli</taxon>
        <taxon>Bacillales</taxon>
        <taxon>Bacillaceae</taxon>
        <taxon>Neobacillus</taxon>
    </lineage>
</organism>
<feature type="transmembrane region" description="Helical" evidence="1">
    <location>
        <begin position="7"/>
        <end position="26"/>
    </location>
</feature>
<evidence type="ECO:0000313" key="3">
    <source>
        <dbReference type="Proteomes" id="UP000284416"/>
    </source>
</evidence>
<accession>A0A417YRU6</accession>
<keyword evidence="3" id="KW-1185">Reference proteome</keyword>
<evidence type="ECO:0000256" key="1">
    <source>
        <dbReference type="SAM" id="Phobius"/>
    </source>
</evidence>
<keyword evidence="1" id="KW-1133">Transmembrane helix</keyword>
<reference evidence="2 3" key="1">
    <citation type="journal article" date="2017" name="Int. J. Syst. Evol. Microbiol.">
        <title>Bacillus notoginsengisoli sp. nov., a novel bacterium isolated from the rhizosphere of Panax notoginseng.</title>
        <authorList>
            <person name="Zhang M.Y."/>
            <person name="Cheng J."/>
            <person name="Cai Y."/>
            <person name="Zhang T.Y."/>
            <person name="Wu Y.Y."/>
            <person name="Manikprabhu D."/>
            <person name="Li W.J."/>
            <person name="Zhang Y.X."/>
        </authorList>
    </citation>
    <scope>NUCLEOTIDE SEQUENCE [LARGE SCALE GENOMIC DNA]</scope>
    <source>
        <strain evidence="2 3">JCM 30743</strain>
    </source>
</reference>
<dbReference type="Proteomes" id="UP000284416">
    <property type="component" value="Unassembled WGS sequence"/>
</dbReference>
<keyword evidence="1" id="KW-0812">Transmembrane</keyword>
<dbReference type="EMBL" id="QWEG01000009">
    <property type="protein sequence ID" value="RHW38011.1"/>
    <property type="molecule type" value="Genomic_DNA"/>
</dbReference>
<feature type="transmembrane region" description="Helical" evidence="1">
    <location>
        <begin position="32"/>
        <end position="49"/>
    </location>
</feature>